<accession>A0ABW7IQR2</accession>
<gene>
    <name evidence="3" type="ORF">ACGRH2_26390</name>
</gene>
<proteinExistence type="predicted"/>
<name>A0ABW7IQR2_9VIBR</name>
<evidence type="ECO:0000313" key="4">
    <source>
        <dbReference type="Proteomes" id="UP001607125"/>
    </source>
</evidence>
<organism evidence="3 4">
    <name type="scientific">Vibrio barjaei</name>
    <dbReference type="NCBI Taxonomy" id="1676683"/>
    <lineage>
        <taxon>Bacteria</taxon>
        <taxon>Pseudomonadati</taxon>
        <taxon>Pseudomonadota</taxon>
        <taxon>Gammaproteobacteria</taxon>
        <taxon>Vibrionales</taxon>
        <taxon>Vibrionaceae</taxon>
        <taxon>Vibrio</taxon>
    </lineage>
</organism>
<evidence type="ECO:0000313" key="3">
    <source>
        <dbReference type="EMBL" id="MFH0263941.1"/>
    </source>
</evidence>
<keyword evidence="2" id="KW-0472">Membrane</keyword>
<evidence type="ECO:0000256" key="1">
    <source>
        <dbReference type="SAM" id="Coils"/>
    </source>
</evidence>
<keyword evidence="2" id="KW-0812">Transmembrane</keyword>
<dbReference type="RefSeq" id="WP_394630508.1">
    <property type="nucleotide sequence ID" value="NZ_JBIHSF010000012.1"/>
</dbReference>
<sequence length="288" mass="33330">MNEVLSYFQIGANTFALTVAGWIYLAYIKNLNSTVKLKDEQVKTVEKNIQFWKDKVSELERRSPEHVEKILSERIKIREDEIVRLSEDKNIHKHEIDLKNQELLRLKSEVEKTKDLKRTFDALDFFIEEDDELFSKDAEYEIEELGFVAVDSGQLMITDPCYIDSQWKDDDLEILRLYKDVENSNVIQYGKDFNHYDDVINGYDQSANQLLASGRIEALEVDYTDRITFSYAGASYATLSNKGYGSMPFELGHEGAGIAVRTVLGDGMYPVYAEKYDGKMVRIYFNLL</sequence>
<keyword evidence="1" id="KW-0175">Coiled coil</keyword>
<keyword evidence="2" id="KW-1133">Transmembrane helix</keyword>
<feature type="coiled-coil region" evidence="1">
    <location>
        <begin position="28"/>
        <end position="62"/>
    </location>
</feature>
<reference evidence="3 4" key="1">
    <citation type="submission" date="2024-10" db="EMBL/GenBank/DDBJ databases">
        <authorList>
            <person name="Yibar A."/>
            <person name="Saticioglu I.B."/>
            <person name="Duman M."/>
            <person name="Ajmi N."/>
            <person name="Gurler F."/>
            <person name="Ay H."/>
            <person name="Onuk E."/>
            <person name="Guler S."/>
            <person name="Romalde J.L."/>
        </authorList>
    </citation>
    <scope>NUCLEOTIDE SEQUENCE [LARGE SCALE GENOMIC DNA]</scope>
    <source>
        <strain evidence="3 4">1-TCBS-B</strain>
    </source>
</reference>
<keyword evidence="4" id="KW-1185">Reference proteome</keyword>
<dbReference type="Proteomes" id="UP001607125">
    <property type="component" value="Unassembled WGS sequence"/>
</dbReference>
<comment type="caution">
    <text evidence="3">The sequence shown here is derived from an EMBL/GenBank/DDBJ whole genome shotgun (WGS) entry which is preliminary data.</text>
</comment>
<feature type="transmembrane region" description="Helical" evidence="2">
    <location>
        <begin position="6"/>
        <end position="28"/>
    </location>
</feature>
<dbReference type="EMBL" id="JBIHSF010000012">
    <property type="protein sequence ID" value="MFH0263941.1"/>
    <property type="molecule type" value="Genomic_DNA"/>
</dbReference>
<evidence type="ECO:0000256" key="2">
    <source>
        <dbReference type="SAM" id="Phobius"/>
    </source>
</evidence>
<protein>
    <submittedName>
        <fullName evidence="3">Uncharacterized protein</fullName>
    </submittedName>
</protein>